<dbReference type="InterPro" id="IPR029058">
    <property type="entry name" value="AB_hydrolase_fold"/>
</dbReference>
<evidence type="ECO:0000256" key="1">
    <source>
        <dbReference type="SAM" id="MobiDB-lite"/>
    </source>
</evidence>
<dbReference type="Gene3D" id="3.40.50.1820">
    <property type="entry name" value="alpha/beta hydrolase"/>
    <property type="match status" value="1"/>
</dbReference>
<feature type="domain" description="AB hydrolase-1" evidence="2">
    <location>
        <begin position="53"/>
        <end position="374"/>
    </location>
</feature>
<evidence type="ECO:0000259" key="2">
    <source>
        <dbReference type="Pfam" id="PF12697"/>
    </source>
</evidence>
<sequence>MNFPFRIKEHVIDGQYIREYPRATASPDSPLKLCIKQYTPIDNPNPQPGDVTIVATHGTGIPKELYEPLWEELLARSKEDGVRIRSIWMADATNQGASGILNEQHLGNDPSWYDHSRDVVHMINHFREQMPRPIVGVGHSLGAVQLLFASLFHPRLFTSLALIEPHMTEDPLSGDGPLFVAMSTAKRDVWPSRETAIEKSRKMLKAWDPRVFELWGRFGYRDLPTALHPEVPNDGSRPVTLATTKHQETIMYTRPNVNRHVQLGVPHSQAHTDPDSIKHSAAHDPLVAPDVLGPLLPDQKSYRPEPILAYKLLPHIRPPVLYISASHSPLGKGGEHAEASKQTGTGFGGSGGMDSGRVKLVTILKAGHTLPQEKVAETAGVLGPWIKQELQRWEQDEIRIYGGWKDRPVREKSAFPSEWQEVIKSLPLPKRPSKI</sequence>
<proteinExistence type="predicted"/>
<comment type="caution">
    <text evidence="3">The sequence shown here is derived from an EMBL/GenBank/DDBJ whole genome shotgun (WGS) entry which is preliminary data.</text>
</comment>
<protein>
    <recommendedName>
        <fullName evidence="2">AB hydrolase-1 domain-containing protein</fullName>
    </recommendedName>
</protein>
<dbReference type="GO" id="GO:0017000">
    <property type="term" value="P:antibiotic biosynthetic process"/>
    <property type="evidence" value="ECO:0007669"/>
    <property type="project" value="UniProtKB-ARBA"/>
</dbReference>
<dbReference type="Pfam" id="PF12697">
    <property type="entry name" value="Abhydrolase_6"/>
    <property type="match status" value="1"/>
</dbReference>
<keyword evidence="4" id="KW-1185">Reference proteome</keyword>
<feature type="region of interest" description="Disordered" evidence="1">
    <location>
        <begin position="331"/>
        <end position="351"/>
    </location>
</feature>
<evidence type="ECO:0000313" key="3">
    <source>
        <dbReference type="EMBL" id="CAG7981328.1"/>
    </source>
</evidence>
<organism evidence="3 4">
    <name type="scientific">Penicillium olsonii</name>
    <dbReference type="NCBI Taxonomy" id="99116"/>
    <lineage>
        <taxon>Eukaryota</taxon>
        <taxon>Fungi</taxon>
        <taxon>Dikarya</taxon>
        <taxon>Ascomycota</taxon>
        <taxon>Pezizomycotina</taxon>
        <taxon>Eurotiomycetes</taxon>
        <taxon>Eurotiomycetidae</taxon>
        <taxon>Eurotiales</taxon>
        <taxon>Aspergillaceae</taxon>
        <taxon>Penicillium</taxon>
    </lineage>
</organism>
<dbReference type="InterPro" id="IPR000073">
    <property type="entry name" value="AB_hydrolase_1"/>
</dbReference>
<name>A0A9W4HDY0_PENOL</name>
<dbReference type="EMBL" id="CAJVOS010000010">
    <property type="protein sequence ID" value="CAG7981328.1"/>
    <property type="molecule type" value="Genomic_DNA"/>
</dbReference>
<dbReference type="AlphaFoldDB" id="A0A9W4HDY0"/>
<reference evidence="3" key="1">
    <citation type="submission" date="2021-07" db="EMBL/GenBank/DDBJ databases">
        <authorList>
            <person name="Branca A.L. A."/>
        </authorList>
    </citation>
    <scope>NUCLEOTIDE SEQUENCE</scope>
</reference>
<evidence type="ECO:0000313" key="4">
    <source>
        <dbReference type="Proteomes" id="UP001153618"/>
    </source>
</evidence>
<dbReference type="GO" id="GO:0072330">
    <property type="term" value="P:monocarboxylic acid biosynthetic process"/>
    <property type="evidence" value="ECO:0007669"/>
    <property type="project" value="UniProtKB-ARBA"/>
</dbReference>
<accession>A0A9W4HDY0</accession>
<dbReference type="SUPFAM" id="SSF53474">
    <property type="entry name" value="alpha/beta-Hydrolases"/>
    <property type="match status" value="1"/>
</dbReference>
<dbReference type="OrthoDB" id="94039at2759"/>
<dbReference type="Proteomes" id="UP001153618">
    <property type="component" value="Unassembled WGS sequence"/>
</dbReference>
<gene>
    <name evidence="3" type="ORF">POLS_LOCUS1310</name>
</gene>